<feature type="binding site" evidence="7">
    <location>
        <position position="112"/>
    </location>
    <ligand>
        <name>Fe cation</name>
        <dbReference type="ChEBI" id="CHEBI:24875"/>
    </ligand>
</feature>
<evidence type="ECO:0000256" key="1">
    <source>
        <dbReference type="ARBA" id="ARBA00022679"/>
    </source>
</evidence>
<dbReference type="InterPro" id="IPR000905">
    <property type="entry name" value="Gcp-like_dom"/>
</dbReference>
<keyword evidence="10" id="KW-1185">Reference proteome</keyword>
<feature type="binding site" evidence="7">
    <location>
        <position position="294"/>
    </location>
    <ligand>
        <name>Fe cation</name>
        <dbReference type="ChEBI" id="CHEBI:24875"/>
    </ligand>
</feature>
<reference evidence="9" key="1">
    <citation type="submission" date="2024-03" db="EMBL/GenBank/DDBJ databases">
        <title>Complete genome sequence of Mycoplasma gypis type strain B1/T1.</title>
        <authorList>
            <person name="Spergser J."/>
        </authorList>
    </citation>
    <scope>NUCLEOTIDE SEQUENCE [LARGE SCALE GENOMIC DNA]</scope>
    <source>
        <strain evidence="9">B1/T1</strain>
    </source>
</reference>
<accession>A0ABZ2RQ00</accession>
<dbReference type="InterPro" id="IPR017861">
    <property type="entry name" value="KAE1/TsaD"/>
</dbReference>
<name>A0ABZ2RQ00_9BACT</name>
<dbReference type="PANTHER" id="PTHR11735:SF6">
    <property type="entry name" value="TRNA N6-ADENOSINE THREONYLCARBAMOYLTRANSFERASE, MITOCHONDRIAL"/>
    <property type="match status" value="1"/>
</dbReference>
<dbReference type="SUPFAM" id="SSF53067">
    <property type="entry name" value="Actin-like ATPase domain"/>
    <property type="match status" value="2"/>
</dbReference>
<dbReference type="PRINTS" id="PR00789">
    <property type="entry name" value="OSIALOPTASE"/>
</dbReference>
<dbReference type="Pfam" id="PF00814">
    <property type="entry name" value="TsaD"/>
    <property type="match status" value="1"/>
</dbReference>
<evidence type="ECO:0000313" key="10">
    <source>
        <dbReference type="Proteomes" id="UP001460679"/>
    </source>
</evidence>
<evidence type="ECO:0000256" key="2">
    <source>
        <dbReference type="ARBA" id="ARBA00022694"/>
    </source>
</evidence>
<dbReference type="GO" id="GO:0061711">
    <property type="term" value="F:tRNA N(6)-L-threonylcarbamoyladenine synthase activity"/>
    <property type="evidence" value="ECO:0007669"/>
    <property type="project" value="UniProtKB-EC"/>
</dbReference>
<feature type="binding site" evidence="7">
    <location>
        <position position="176"/>
    </location>
    <ligand>
        <name>substrate</name>
    </ligand>
</feature>
<evidence type="ECO:0000256" key="5">
    <source>
        <dbReference type="ARBA" id="ARBA00023315"/>
    </source>
</evidence>
<evidence type="ECO:0000256" key="4">
    <source>
        <dbReference type="ARBA" id="ARBA00023004"/>
    </source>
</evidence>
<dbReference type="RefSeq" id="WP_205498272.1">
    <property type="nucleotide sequence ID" value="NZ_CP148066.1"/>
</dbReference>
<evidence type="ECO:0000313" key="9">
    <source>
        <dbReference type="EMBL" id="WXL28203.1"/>
    </source>
</evidence>
<dbReference type="Gene3D" id="3.30.420.40">
    <property type="match status" value="2"/>
</dbReference>
<evidence type="ECO:0000259" key="8">
    <source>
        <dbReference type="Pfam" id="PF00814"/>
    </source>
</evidence>
<dbReference type="EMBL" id="CP148066">
    <property type="protein sequence ID" value="WXL28203.1"/>
    <property type="molecule type" value="Genomic_DNA"/>
</dbReference>
<feature type="binding site" evidence="7">
    <location>
        <position position="163"/>
    </location>
    <ligand>
        <name>substrate</name>
    </ligand>
</feature>
<dbReference type="Proteomes" id="UP001460679">
    <property type="component" value="Chromosome"/>
</dbReference>
<keyword evidence="5 7" id="KW-0012">Acyltransferase</keyword>
<feature type="binding site" evidence="7">
    <location>
        <position position="180"/>
    </location>
    <ligand>
        <name>substrate</name>
    </ligand>
</feature>
<keyword evidence="7" id="KW-0963">Cytoplasm</keyword>
<feature type="domain" description="Gcp-like" evidence="8">
    <location>
        <begin position="23"/>
        <end position="300"/>
    </location>
</feature>
<keyword evidence="1 7" id="KW-0808">Transferase</keyword>
<proteinExistence type="inferred from homology"/>
<evidence type="ECO:0000256" key="3">
    <source>
        <dbReference type="ARBA" id="ARBA00022723"/>
    </source>
</evidence>
<dbReference type="NCBIfam" id="TIGR00329">
    <property type="entry name" value="gcp_kae1"/>
    <property type="match status" value="1"/>
</dbReference>
<dbReference type="PANTHER" id="PTHR11735">
    <property type="entry name" value="TRNA N6-ADENOSINE THREONYLCARBAMOYLTRANSFERASE"/>
    <property type="match status" value="1"/>
</dbReference>
<dbReference type="EC" id="2.3.1.234" evidence="7"/>
<dbReference type="HAMAP" id="MF_01445">
    <property type="entry name" value="TsaD"/>
    <property type="match status" value="1"/>
</dbReference>
<protein>
    <recommendedName>
        <fullName evidence="7">tRNA N6-adenosine threonylcarbamoyltransferase</fullName>
        <ecNumber evidence="7">2.3.1.234</ecNumber>
    </recommendedName>
    <alternativeName>
        <fullName evidence="7">N6-L-threonylcarbamoyladenine synthase</fullName>
        <shortName evidence="7">t(6)A synthase</shortName>
    </alternativeName>
    <alternativeName>
        <fullName evidence="7">t(6)A37 threonylcarbamoyladenosine biosynthesis protein TsaD</fullName>
    </alternativeName>
    <alternativeName>
        <fullName evidence="7">tRNA threonylcarbamoyladenosine biosynthesis protein TsaD</fullName>
    </alternativeName>
</protein>
<keyword evidence="4 7" id="KW-0408">Iron</keyword>
<comment type="cofactor">
    <cofactor evidence="7">
        <name>Fe(2+)</name>
        <dbReference type="ChEBI" id="CHEBI:29033"/>
    </cofactor>
    <text evidence="7">Binds 1 Fe(2+) ion per subunit.</text>
</comment>
<feature type="binding site" evidence="7">
    <location>
        <position position="270"/>
    </location>
    <ligand>
        <name>substrate</name>
    </ligand>
</feature>
<organism evidence="9 10">
    <name type="scientific">[Mycoplasma] gypis</name>
    <dbReference type="NCBI Taxonomy" id="92404"/>
    <lineage>
        <taxon>Bacteria</taxon>
        <taxon>Bacillati</taxon>
        <taxon>Mycoplasmatota</taxon>
        <taxon>Mycoplasmoidales</taxon>
        <taxon>Metamycoplasmataceae</taxon>
        <taxon>Metamycoplasma</taxon>
    </lineage>
</organism>
<sequence length="319" mass="35386">MTILGIETSHDDTSIAILENNKVIINYTISQISIHKQYGGTVPEIASRLHVENIYKVIEEVKKHYDLNKIDLIAYTALPGLVGALQVGYIAAHGLAIALNKPIVPINHLTGHFYSATINKKPLFPTIGLIVSGGHTQIIYAKNEVDVQIIGQTLDDAVGECYDKVGRKLGLNYPGGPEIDKIACANKAKYHEHFSFPVTENKYDFSLSGLKTQVINKINNYINRRQEIPVEEIATNFQNTVINYLKEKMEMAINEYNPKSIILAGGVSANNGIREMFLSLHENALIPEKQFATDNAAMIAQAAKILYSDSFKAVLKNKY</sequence>
<feature type="binding site" evidence="7">
    <location>
        <begin position="130"/>
        <end position="134"/>
    </location>
    <ligand>
        <name>substrate</name>
    </ligand>
</feature>
<keyword evidence="3 7" id="KW-0479">Metal-binding</keyword>
<evidence type="ECO:0000256" key="7">
    <source>
        <dbReference type="HAMAP-Rule" id="MF_01445"/>
    </source>
</evidence>
<keyword evidence="2 7" id="KW-0819">tRNA processing</keyword>
<feature type="binding site" evidence="7">
    <location>
        <position position="108"/>
    </location>
    <ligand>
        <name>Fe cation</name>
        <dbReference type="ChEBI" id="CHEBI:24875"/>
    </ligand>
</feature>
<dbReference type="InterPro" id="IPR022450">
    <property type="entry name" value="TsaD"/>
</dbReference>
<evidence type="ECO:0000256" key="6">
    <source>
        <dbReference type="ARBA" id="ARBA00048117"/>
    </source>
</evidence>
<dbReference type="NCBIfam" id="TIGR03723">
    <property type="entry name" value="T6A_TsaD_YgjD"/>
    <property type="match status" value="1"/>
</dbReference>
<comment type="similarity">
    <text evidence="7">Belongs to the KAE1 / TsaD family.</text>
</comment>
<gene>
    <name evidence="7 9" type="primary">tsaD</name>
    <name evidence="9" type="ORF">WG616_02420</name>
</gene>
<comment type="catalytic activity">
    <reaction evidence="6 7">
        <text>L-threonylcarbamoyladenylate + adenosine(37) in tRNA = N(6)-L-threonylcarbamoyladenosine(37) in tRNA + AMP + H(+)</text>
        <dbReference type="Rhea" id="RHEA:37059"/>
        <dbReference type="Rhea" id="RHEA-COMP:10162"/>
        <dbReference type="Rhea" id="RHEA-COMP:10163"/>
        <dbReference type="ChEBI" id="CHEBI:15378"/>
        <dbReference type="ChEBI" id="CHEBI:73682"/>
        <dbReference type="ChEBI" id="CHEBI:74411"/>
        <dbReference type="ChEBI" id="CHEBI:74418"/>
        <dbReference type="ChEBI" id="CHEBI:456215"/>
        <dbReference type="EC" id="2.3.1.234"/>
    </reaction>
</comment>
<comment type="function">
    <text evidence="7">Required for the formation of a threonylcarbamoyl group on adenosine at position 37 (t(6)A37) in tRNAs that read codons beginning with adenine. Is involved in the transfer of the threonylcarbamoyl moiety of threonylcarbamoyl-AMP (TC-AMP) to the N6 group of A37, together with TsaE and TsaB. TsaD likely plays a direct catalytic role in this reaction.</text>
</comment>
<comment type="subcellular location">
    <subcellularLocation>
        <location evidence="7">Cytoplasm</location>
    </subcellularLocation>
</comment>
<dbReference type="InterPro" id="IPR043129">
    <property type="entry name" value="ATPase_NBD"/>
</dbReference>